<feature type="domain" description="DUF4283" evidence="1">
    <location>
        <begin position="93"/>
        <end position="176"/>
    </location>
</feature>
<keyword evidence="3" id="KW-1185">Reference proteome</keyword>
<reference evidence="2 3" key="1">
    <citation type="journal article" date="2024" name="G3 (Bethesda)">
        <title>Genome assembly of Hibiscus sabdariffa L. provides insights into metabolisms of medicinal natural products.</title>
        <authorList>
            <person name="Kim T."/>
        </authorList>
    </citation>
    <scope>NUCLEOTIDE SEQUENCE [LARGE SCALE GENOMIC DNA]</scope>
    <source>
        <strain evidence="2">TK-2024</strain>
        <tissue evidence="2">Old leaves</tissue>
    </source>
</reference>
<evidence type="ECO:0000313" key="3">
    <source>
        <dbReference type="Proteomes" id="UP001472677"/>
    </source>
</evidence>
<dbReference type="Proteomes" id="UP001472677">
    <property type="component" value="Unassembled WGS sequence"/>
</dbReference>
<dbReference type="EMBL" id="JBBPBM010000053">
    <property type="protein sequence ID" value="KAK8518134.1"/>
    <property type="molecule type" value="Genomic_DNA"/>
</dbReference>
<organism evidence="2 3">
    <name type="scientific">Hibiscus sabdariffa</name>
    <name type="common">roselle</name>
    <dbReference type="NCBI Taxonomy" id="183260"/>
    <lineage>
        <taxon>Eukaryota</taxon>
        <taxon>Viridiplantae</taxon>
        <taxon>Streptophyta</taxon>
        <taxon>Embryophyta</taxon>
        <taxon>Tracheophyta</taxon>
        <taxon>Spermatophyta</taxon>
        <taxon>Magnoliopsida</taxon>
        <taxon>eudicotyledons</taxon>
        <taxon>Gunneridae</taxon>
        <taxon>Pentapetalae</taxon>
        <taxon>rosids</taxon>
        <taxon>malvids</taxon>
        <taxon>Malvales</taxon>
        <taxon>Malvaceae</taxon>
        <taxon>Malvoideae</taxon>
        <taxon>Hibiscus</taxon>
    </lineage>
</organism>
<dbReference type="Pfam" id="PF14111">
    <property type="entry name" value="DUF4283"/>
    <property type="match status" value="1"/>
</dbReference>
<sequence>MVVLPIAGAQVAARDLDFSVSRDRAAVDLTQFPSLEESIKVNKNEIPGGLGMGSSGKAAVSNRFDQPLQFFPPVEKDGKLLVQPPRSVLDDGAKQWSNALIATFLGKSPVLNVFQRTSNRLWGREGSVKIRFLALSVYMVNFPSQRVRDWVLEAGPWHIQQKALVLRKLVPGLIPEVVVGTDTIPEVCDGIVVDHHHIVVDQKQVVEAPIAIVAEGGKAGTGVDPVAASGSDVVESMDVVVDGRVVCDANVIRPSIDVVVCESSRGDVSDLSSPNKFETLCSVAVEHDLHVSPRKERFAAAGVADLLNQLKPRGKGVVKSINLKRGKGVKLDTFDAISNEFIQFFTKQLGTVDGHVENFSDDLLKHYK</sequence>
<gene>
    <name evidence="2" type="ORF">V6N12_017292</name>
</gene>
<accession>A0ABR2CF21</accession>
<comment type="caution">
    <text evidence="2">The sequence shown here is derived from an EMBL/GenBank/DDBJ whole genome shotgun (WGS) entry which is preliminary data.</text>
</comment>
<proteinExistence type="predicted"/>
<protein>
    <recommendedName>
        <fullName evidence="1">DUF4283 domain-containing protein</fullName>
    </recommendedName>
</protein>
<evidence type="ECO:0000313" key="2">
    <source>
        <dbReference type="EMBL" id="KAK8518134.1"/>
    </source>
</evidence>
<name>A0ABR2CF21_9ROSI</name>
<evidence type="ECO:0000259" key="1">
    <source>
        <dbReference type="Pfam" id="PF14111"/>
    </source>
</evidence>
<dbReference type="InterPro" id="IPR025558">
    <property type="entry name" value="DUF4283"/>
</dbReference>